<feature type="domain" description="AAA+ ATPase" evidence="1">
    <location>
        <begin position="41"/>
        <end position="448"/>
    </location>
</feature>
<accession>A0ABR8H475</accession>
<dbReference type="Gene3D" id="3.40.50.300">
    <property type="entry name" value="P-loop containing nucleotide triphosphate hydrolases"/>
    <property type="match status" value="1"/>
</dbReference>
<dbReference type="PANTHER" id="PTHR43581">
    <property type="entry name" value="ATP/GTP PHOSPHATASE"/>
    <property type="match status" value="1"/>
</dbReference>
<dbReference type="Pfam" id="PF13304">
    <property type="entry name" value="AAA_21"/>
    <property type="match status" value="1"/>
</dbReference>
<proteinExistence type="predicted"/>
<dbReference type="EMBL" id="JACJTC010000002">
    <property type="protein sequence ID" value="MBD2610299.1"/>
    <property type="molecule type" value="Genomic_DNA"/>
</dbReference>
<name>A0ABR8H475_NOSPU</name>
<dbReference type="InterPro" id="IPR051396">
    <property type="entry name" value="Bact_Antivir_Def_Nuclease"/>
</dbReference>
<dbReference type="Proteomes" id="UP000606396">
    <property type="component" value="Unassembled WGS sequence"/>
</dbReference>
<dbReference type="SUPFAM" id="SSF52540">
    <property type="entry name" value="P-loop containing nucleoside triphosphate hydrolases"/>
    <property type="match status" value="1"/>
</dbReference>
<dbReference type="CDD" id="cd00267">
    <property type="entry name" value="ABC_ATPase"/>
    <property type="match status" value="1"/>
</dbReference>
<reference evidence="2 3" key="1">
    <citation type="journal article" date="2020" name="ISME J.">
        <title>Comparative genomics reveals insights into cyanobacterial evolution and habitat adaptation.</title>
        <authorList>
            <person name="Chen M.Y."/>
            <person name="Teng W.K."/>
            <person name="Zhao L."/>
            <person name="Hu C.X."/>
            <person name="Zhou Y.K."/>
            <person name="Han B.P."/>
            <person name="Song L.R."/>
            <person name="Shu W.S."/>
        </authorList>
    </citation>
    <scope>NUCLEOTIDE SEQUENCE [LARGE SCALE GENOMIC DNA]</scope>
    <source>
        <strain evidence="2 3">FACHB-252</strain>
    </source>
</reference>
<dbReference type="InterPro" id="IPR003959">
    <property type="entry name" value="ATPase_AAA_core"/>
</dbReference>
<evidence type="ECO:0000259" key="1">
    <source>
        <dbReference type="SMART" id="SM00382"/>
    </source>
</evidence>
<dbReference type="PANTHER" id="PTHR43581:SF2">
    <property type="entry name" value="EXCINUCLEASE ATPASE SUBUNIT"/>
    <property type="match status" value="1"/>
</dbReference>
<keyword evidence="3" id="KW-1185">Reference proteome</keyword>
<dbReference type="InterPro" id="IPR027417">
    <property type="entry name" value="P-loop_NTPase"/>
</dbReference>
<organism evidence="2 3">
    <name type="scientific">Nostoc punctiforme FACHB-252</name>
    <dbReference type="NCBI Taxonomy" id="1357509"/>
    <lineage>
        <taxon>Bacteria</taxon>
        <taxon>Bacillati</taxon>
        <taxon>Cyanobacteriota</taxon>
        <taxon>Cyanophyceae</taxon>
        <taxon>Nostocales</taxon>
        <taxon>Nostocaceae</taxon>
        <taxon>Nostoc</taxon>
    </lineage>
</organism>
<evidence type="ECO:0000313" key="2">
    <source>
        <dbReference type="EMBL" id="MBD2610299.1"/>
    </source>
</evidence>
<sequence length="451" mass="52097">MQMLDINTASPPLSVVRIEVERLFGRYTYSLVKKDNNPHIDSSLIILYGDNGSGKTTILKLLFHLLSTDRQRGHLTFLAKTNFAKFSVFMADGTSIIASRNNDHLIGSFQLKLFQKNHLISHSEVTADNENHVKNIHKNLQDYEFFRNFLKMRLSLFFLGDERVLNSDIFANREEVKDEQRFKQIVLSRMGDFLEEKPSLNREWTLRTSIHRTEEWIRDQALRGANQGEANVHNIYEEIITRILQTSGSLVEEELSQSPEMLISELKAHEDRSKDFSSFGLMSPLDTQKIVNLLKSNTKTDALIISRVLKPYLDSVSARFDALQDTQNLLTIFETTINELFFRDKYIRLHVRDGLKIFTDEGKELSPETLSSGEKQLLLLFCNTLTARDKATIFIIDEPEISLNIKWQRQLIRALLELTKGSQIQFILATHSIELLSRYNNNVVKLVNMEK</sequence>
<dbReference type="RefSeq" id="WP_190948307.1">
    <property type="nucleotide sequence ID" value="NZ_JACJTC010000002.1"/>
</dbReference>
<protein>
    <submittedName>
        <fullName evidence="2">AAA family ATPase</fullName>
    </submittedName>
</protein>
<evidence type="ECO:0000313" key="3">
    <source>
        <dbReference type="Proteomes" id="UP000606396"/>
    </source>
</evidence>
<dbReference type="SMART" id="SM00382">
    <property type="entry name" value="AAA"/>
    <property type="match status" value="1"/>
</dbReference>
<comment type="caution">
    <text evidence="2">The sequence shown here is derived from an EMBL/GenBank/DDBJ whole genome shotgun (WGS) entry which is preliminary data.</text>
</comment>
<gene>
    <name evidence="2" type="ORF">H6G94_03240</name>
</gene>
<dbReference type="InterPro" id="IPR003593">
    <property type="entry name" value="AAA+_ATPase"/>
</dbReference>